<dbReference type="GeneID" id="77811564"/>
<dbReference type="RefSeq" id="XP_053021026.1">
    <property type="nucleotide sequence ID" value="XM_053170670.1"/>
</dbReference>
<evidence type="ECO:0000313" key="2">
    <source>
        <dbReference type="Proteomes" id="UP001164743"/>
    </source>
</evidence>
<dbReference type="EMBL" id="CP110426">
    <property type="protein sequence ID" value="WAQ85471.1"/>
    <property type="molecule type" value="Genomic_DNA"/>
</dbReference>
<evidence type="ECO:0000313" key="1">
    <source>
        <dbReference type="EMBL" id="WAQ85471.1"/>
    </source>
</evidence>
<dbReference type="Proteomes" id="UP001164743">
    <property type="component" value="Chromosome 6A"/>
</dbReference>
<accession>A0ABY7CJR1</accession>
<keyword evidence="2" id="KW-1185">Reference proteome</keyword>
<dbReference type="PANTHER" id="PTHR33069:SF3">
    <property type="entry name" value="DYNEIN HEAVY CHAIN TAIL DOMAIN-CONTAINING PROTEIN"/>
    <property type="match status" value="1"/>
</dbReference>
<proteinExistence type="predicted"/>
<organism evidence="1 2">
    <name type="scientific">Puccinia triticina</name>
    <dbReference type="NCBI Taxonomy" id="208348"/>
    <lineage>
        <taxon>Eukaryota</taxon>
        <taxon>Fungi</taxon>
        <taxon>Dikarya</taxon>
        <taxon>Basidiomycota</taxon>
        <taxon>Pucciniomycotina</taxon>
        <taxon>Pucciniomycetes</taxon>
        <taxon>Pucciniales</taxon>
        <taxon>Pucciniaceae</taxon>
        <taxon>Puccinia</taxon>
    </lineage>
</organism>
<gene>
    <name evidence="1" type="ORF">PtA15_6A99</name>
</gene>
<sequence length="190" mass="21128">MYGFGFEDEDEEPLTVESVGEKLKVLEQLETLHLPSFKDTVIGILSLLSGCPPDCGETHESLKGKLILEILERVLDLMEILCEIMGVVKGVAAEPPLPVNNDDHHLTSCKKFRCSRLQERTRTFLGTATKLSGEAMEIVRVWSRITIEPGSSDDEAKISDLTKSVILSNTLIVFITCCKNRISLFFKKTG</sequence>
<protein>
    <submittedName>
        <fullName evidence="1">Uncharacterized protein</fullName>
    </submittedName>
</protein>
<reference evidence="1" key="1">
    <citation type="submission" date="2022-10" db="EMBL/GenBank/DDBJ databases">
        <title>Puccinia triticina Genome sequencing and assembly.</title>
        <authorList>
            <person name="Li C."/>
        </authorList>
    </citation>
    <scope>NUCLEOTIDE SEQUENCE</scope>
    <source>
        <strain evidence="1">Pt15</strain>
    </source>
</reference>
<name>A0ABY7CJR1_9BASI</name>
<dbReference type="PANTHER" id="PTHR33069">
    <property type="entry name" value="CHROMOSOME 7, WHOLE GENOME SHOTGUN SEQUENCE-RELATED"/>
    <property type="match status" value="1"/>
</dbReference>